<keyword evidence="7" id="KW-0627">Porphyrin biosynthesis</keyword>
<evidence type="ECO:0000256" key="9">
    <source>
        <dbReference type="ARBA" id="ARBA00060548"/>
    </source>
</evidence>
<dbReference type="UniPathway" id="UPA00262">
    <property type="reaction ID" value="UER00211"/>
</dbReference>
<dbReference type="GO" id="GO:0032259">
    <property type="term" value="P:methylation"/>
    <property type="evidence" value="ECO:0007669"/>
    <property type="project" value="UniProtKB-KW"/>
</dbReference>
<keyword evidence="13" id="KW-1185">Reference proteome</keyword>
<evidence type="ECO:0000259" key="11">
    <source>
        <dbReference type="Pfam" id="PF00590"/>
    </source>
</evidence>
<dbReference type="InterPro" id="IPR014777">
    <property type="entry name" value="4pyrrole_Mease_sub1"/>
</dbReference>
<dbReference type="GO" id="GO:0004851">
    <property type="term" value="F:uroporphyrin-III C-methyltransferase activity"/>
    <property type="evidence" value="ECO:0007669"/>
    <property type="project" value="UniProtKB-EC"/>
</dbReference>
<dbReference type="FunFam" id="3.30.950.10:FF:000001">
    <property type="entry name" value="Siroheme synthase"/>
    <property type="match status" value="1"/>
</dbReference>
<dbReference type="CDD" id="cd11642">
    <property type="entry name" value="SUMT"/>
    <property type="match status" value="1"/>
</dbReference>
<dbReference type="PROSITE" id="PS00840">
    <property type="entry name" value="SUMT_2"/>
    <property type="match status" value="1"/>
</dbReference>
<dbReference type="NCBIfam" id="TIGR01469">
    <property type="entry name" value="cobA_cysG_Cterm"/>
    <property type="match status" value="1"/>
</dbReference>
<dbReference type="AlphaFoldDB" id="A0A1I1LCY5"/>
<dbReference type="STRING" id="441112.SAMN04488094_10857"/>
<dbReference type="SUPFAM" id="SSF53790">
    <property type="entry name" value="Tetrapyrrole methylase"/>
    <property type="match status" value="1"/>
</dbReference>
<organism evidence="12 13">
    <name type="scientific">Tropicimonas isoalkanivorans</name>
    <dbReference type="NCBI Taxonomy" id="441112"/>
    <lineage>
        <taxon>Bacteria</taxon>
        <taxon>Pseudomonadati</taxon>
        <taxon>Pseudomonadota</taxon>
        <taxon>Alphaproteobacteria</taxon>
        <taxon>Rhodobacterales</taxon>
        <taxon>Roseobacteraceae</taxon>
        <taxon>Tropicimonas</taxon>
    </lineage>
</organism>
<protein>
    <recommendedName>
        <fullName evidence="2">uroporphyrinogen-III C-methyltransferase</fullName>
        <ecNumber evidence="2">2.1.1.107</ecNumber>
    </recommendedName>
</protein>
<dbReference type="InterPro" id="IPR050161">
    <property type="entry name" value="Siro_Cobalamin_biosynth"/>
</dbReference>
<dbReference type="GO" id="GO:0019354">
    <property type="term" value="P:siroheme biosynthetic process"/>
    <property type="evidence" value="ECO:0007669"/>
    <property type="project" value="UniProtKB-UniPathway"/>
</dbReference>
<evidence type="ECO:0000256" key="3">
    <source>
        <dbReference type="ARBA" id="ARBA00022573"/>
    </source>
</evidence>
<evidence type="ECO:0000313" key="12">
    <source>
        <dbReference type="EMBL" id="SFC70835.1"/>
    </source>
</evidence>
<evidence type="ECO:0000256" key="7">
    <source>
        <dbReference type="ARBA" id="ARBA00023244"/>
    </source>
</evidence>
<name>A0A1I1LCY5_9RHOB</name>
<dbReference type="InterPro" id="IPR014776">
    <property type="entry name" value="4pyrrole_Mease_sub2"/>
</dbReference>
<evidence type="ECO:0000256" key="1">
    <source>
        <dbReference type="ARBA" id="ARBA00005879"/>
    </source>
</evidence>
<dbReference type="InterPro" id="IPR000878">
    <property type="entry name" value="4pyrrol_Mease"/>
</dbReference>
<sequence length="313" mass="33680">MRRNHLRAEYRAPTVSPLPRGADMVRAMIDTPHIALPPHDWPAFPPGLVWLVGAGPGEPGLLTLEALHALQQADVIVHDALVNTRILDWRRPGTRLEYAGKRGGKPSAKQRDISLRLIELSRQGQRVLRLKGGDPFVFGRGGEEAQTLVRAGVPFRVTPGITAGIGGLAHAGIPVTHRDVNHTVTFLTGHDQTGLTPTEINWEALAKGSPVIVMYMAIKHLPRIADELMAAGRNAAESVAIVSNATLPQMRVLETTLGAAAVDAERHGMEAPAIVCLGSVVEMRKSIDWLGQLRGEPPRDLDPLQRGGAAEAS</sequence>
<evidence type="ECO:0000256" key="8">
    <source>
        <dbReference type="ARBA" id="ARBA00025705"/>
    </source>
</evidence>
<dbReference type="Gene3D" id="3.30.950.10">
    <property type="entry name" value="Methyltransferase, Cobalt-precorrin-4 Transmethylase, Domain 2"/>
    <property type="match status" value="1"/>
</dbReference>
<dbReference type="EMBL" id="FOLG01000008">
    <property type="protein sequence ID" value="SFC70835.1"/>
    <property type="molecule type" value="Genomic_DNA"/>
</dbReference>
<dbReference type="FunFam" id="3.40.1010.10:FF:000001">
    <property type="entry name" value="Siroheme synthase"/>
    <property type="match status" value="1"/>
</dbReference>
<keyword evidence="5 10" id="KW-0808">Transferase</keyword>
<dbReference type="InterPro" id="IPR006366">
    <property type="entry name" value="CobA/CysG_C"/>
</dbReference>
<dbReference type="Proteomes" id="UP000198728">
    <property type="component" value="Unassembled WGS sequence"/>
</dbReference>
<gene>
    <name evidence="12" type="ORF">SAMN04488094_10857</name>
</gene>
<feature type="domain" description="Tetrapyrrole methylase" evidence="11">
    <location>
        <begin position="49"/>
        <end position="260"/>
    </location>
</feature>
<dbReference type="Pfam" id="PF00590">
    <property type="entry name" value="TP_methylase"/>
    <property type="match status" value="1"/>
</dbReference>
<evidence type="ECO:0000256" key="6">
    <source>
        <dbReference type="ARBA" id="ARBA00022691"/>
    </source>
</evidence>
<evidence type="ECO:0000256" key="5">
    <source>
        <dbReference type="ARBA" id="ARBA00022679"/>
    </source>
</evidence>
<evidence type="ECO:0000256" key="2">
    <source>
        <dbReference type="ARBA" id="ARBA00012162"/>
    </source>
</evidence>
<dbReference type="EC" id="2.1.1.107" evidence="2"/>
<keyword evidence="4 10" id="KW-0489">Methyltransferase</keyword>
<evidence type="ECO:0000256" key="4">
    <source>
        <dbReference type="ARBA" id="ARBA00022603"/>
    </source>
</evidence>
<comment type="similarity">
    <text evidence="1 10">Belongs to the precorrin methyltransferase family.</text>
</comment>
<evidence type="ECO:0000256" key="10">
    <source>
        <dbReference type="RuleBase" id="RU003960"/>
    </source>
</evidence>
<dbReference type="PANTHER" id="PTHR45790">
    <property type="entry name" value="SIROHEME SYNTHASE-RELATED"/>
    <property type="match status" value="1"/>
</dbReference>
<proteinExistence type="inferred from homology"/>
<evidence type="ECO:0000313" key="13">
    <source>
        <dbReference type="Proteomes" id="UP000198728"/>
    </source>
</evidence>
<dbReference type="NCBIfam" id="NF004790">
    <property type="entry name" value="PRK06136.1"/>
    <property type="match status" value="1"/>
</dbReference>
<reference evidence="12 13" key="1">
    <citation type="submission" date="2016-10" db="EMBL/GenBank/DDBJ databases">
        <authorList>
            <person name="de Groot N.N."/>
        </authorList>
    </citation>
    <scope>NUCLEOTIDE SEQUENCE [LARGE SCALE GENOMIC DNA]</scope>
    <source>
        <strain evidence="12 13">DSM 19548</strain>
    </source>
</reference>
<dbReference type="Gene3D" id="3.40.1010.10">
    <property type="entry name" value="Cobalt-precorrin-4 Transmethylase, Domain 1"/>
    <property type="match status" value="1"/>
</dbReference>
<accession>A0A1I1LCY5</accession>
<dbReference type="InterPro" id="IPR003043">
    <property type="entry name" value="Uropor_MeTrfase_CS"/>
</dbReference>
<keyword evidence="3" id="KW-0169">Cobalamin biosynthesis</keyword>
<comment type="pathway">
    <text evidence="8">Porphyrin-containing compound metabolism; siroheme biosynthesis; precorrin-2 from uroporphyrinogen III: step 1/1.</text>
</comment>
<comment type="pathway">
    <text evidence="9">Cofactor biosynthesis; adenosylcobalamin biosynthesis; precorrin-2 from uroporphyrinogen III: step 1/1.</text>
</comment>
<keyword evidence="6" id="KW-0949">S-adenosyl-L-methionine</keyword>
<dbReference type="InterPro" id="IPR035996">
    <property type="entry name" value="4pyrrol_Methylase_sf"/>
</dbReference>
<dbReference type="PANTHER" id="PTHR45790:SF3">
    <property type="entry name" value="S-ADENOSYL-L-METHIONINE-DEPENDENT UROPORPHYRINOGEN III METHYLTRANSFERASE, CHLOROPLASTIC"/>
    <property type="match status" value="1"/>
</dbReference>
<dbReference type="GO" id="GO:0009236">
    <property type="term" value="P:cobalamin biosynthetic process"/>
    <property type="evidence" value="ECO:0007669"/>
    <property type="project" value="UniProtKB-KW"/>
</dbReference>